<keyword evidence="2" id="KW-0444">Lipid biosynthesis</keyword>
<sequence>MQNATAGPLLFVINPISGTSNKKQLDSHIDKFCQKNGINYQILKTTGKKDGQKIRTAIKELKPKAIIAGGGDGTVNLVAEQILSSEIMLSILPLGSANGLATELEIPEGWEENFDMLIRPRVQKVDAIQINEKHLSLHLCDMGFNAELIREFEKEGKRGLGGYARSFFKKLAQRKSGRFKVVTPTSSNRYKAEMIVIANASSYGTGAIVNPRSDLGDGKFEVCIFKPFPWRKIISMTWHSFVGNLEESEYFAIHQTNEVTISSKHQHTLQVDGEVIGDTNILKAKCIPAAIRLIVPDHSQD</sequence>
<keyword evidence="4" id="KW-0479">Metal-binding</keyword>
<keyword evidence="9" id="KW-0443">Lipid metabolism</keyword>
<dbReference type="Pfam" id="PF19279">
    <property type="entry name" value="YegS_C"/>
    <property type="match status" value="1"/>
</dbReference>
<evidence type="ECO:0000256" key="8">
    <source>
        <dbReference type="ARBA" id="ARBA00022842"/>
    </source>
</evidence>
<dbReference type="Gene3D" id="3.40.50.10330">
    <property type="entry name" value="Probable inorganic polyphosphate/atp-NAD kinase, domain 1"/>
    <property type="match status" value="1"/>
</dbReference>
<evidence type="ECO:0000313" key="13">
    <source>
        <dbReference type="EMBL" id="MCV9387835.1"/>
    </source>
</evidence>
<organism evidence="13 14">
    <name type="scientific">Reichenbachiella ulvae</name>
    <dbReference type="NCBI Taxonomy" id="2980104"/>
    <lineage>
        <taxon>Bacteria</taxon>
        <taxon>Pseudomonadati</taxon>
        <taxon>Bacteroidota</taxon>
        <taxon>Cytophagia</taxon>
        <taxon>Cytophagales</taxon>
        <taxon>Reichenbachiellaceae</taxon>
        <taxon>Reichenbachiella</taxon>
    </lineage>
</organism>
<evidence type="ECO:0000256" key="3">
    <source>
        <dbReference type="ARBA" id="ARBA00022679"/>
    </source>
</evidence>
<dbReference type="InterPro" id="IPR001206">
    <property type="entry name" value="Diacylglycerol_kinase_cat_dom"/>
</dbReference>
<dbReference type="GO" id="GO:0016301">
    <property type="term" value="F:kinase activity"/>
    <property type="evidence" value="ECO:0007669"/>
    <property type="project" value="UniProtKB-KW"/>
</dbReference>
<keyword evidence="3" id="KW-0808">Transferase</keyword>
<dbReference type="SMART" id="SM00046">
    <property type="entry name" value="DAGKc"/>
    <property type="match status" value="1"/>
</dbReference>
<dbReference type="InterPro" id="IPR016064">
    <property type="entry name" value="NAD/diacylglycerol_kinase_sf"/>
</dbReference>
<evidence type="ECO:0000256" key="11">
    <source>
        <dbReference type="ARBA" id="ARBA00023264"/>
    </source>
</evidence>
<comment type="caution">
    <text evidence="13">The sequence shown here is derived from an EMBL/GenBank/DDBJ whole genome shotgun (WGS) entry which is preliminary data.</text>
</comment>
<proteinExistence type="predicted"/>
<keyword evidence="6 13" id="KW-0418">Kinase</keyword>
<evidence type="ECO:0000256" key="7">
    <source>
        <dbReference type="ARBA" id="ARBA00022840"/>
    </source>
</evidence>
<protein>
    <submittedName>
        <fullName evidence="13">YegS/Rv2252/BmrU family lipid kinase</fullName>
    </submittedName>
</protein>
<evidence type="ECO:0000256" key="9">
    <source>
        <dbReference type="ARBA" id="ARBA00023098"/>
    </source>
</evidence>
<dbReference type="InterPro" id="IPR050187">
    <property type="entry name" value="Lipid_Phosphate_FormReg"/>
</dbReference>
<dbReference type="SUPFAM" id="SSF111331">
    <property type="entry name" value="NAD kinase/diacylglycerol kinase-like"/>
    <property type="match status" value="1"/>
</dbReference>
<evidence type="ECO:0000313" key="14">
    <source>
        <dbReference type="Proteomes" id="UP001300692"/>
    </source>
</evidence>
<dbReference type="Proteomes" id="UP001300692">
    <property type="component" value="Unassembled WGS sequence"/>
</dbReference>
<evidence type="ECO:0000259" key="12">
    <source>
        <dbReference type="PROSITE" id="PS50146"/>
    </source>
</evidence>
<dbReference type="RefSeq" id="WP_264138653.1">
    <property type="nucleotide sequence ID" value="NZ_JAOYOD010000001.1"/>
</dbReference>
<name>A0ABT3CVV4_9BACT</name>
<reference evidence="13 14" key="1">
    <citation type="submission" date="2022-10" db="EMBL/GenBank/DDBJ databases">
        <title>Comparative genomics and taxonomic characterization of three novel marine species of genus Reichenbachiella exhibiting antioxidant and polysaccharide degradation activities.</title>
        <authorList>
            <person name="Muhammad N."/>
            <person name="Lee Y.-J."/>
            <person name="Ko J."/>
            <person name="Kim S.-G."/>
        </authorList>
    </citation>
    <scope>NUCLEOTIDE SEQUENCE [LARGE SCALE GENOMIC DNA]</scope>
    <source>
        <strain evidence="13 14">ABR2-5</strain>
    </source>
</reference>
<keyword evidence="5" id="KW-0547">Nucleotide-binding</keyword>
<keyword evidence="11" id="KW-1208">Phospholipid metabolism</keyword>
<dbReference type="InterPro" id="IPR045540">
    <property type="entry name" value="YegS/DAGK_C"/>
</dbReference>
<comment type="cofactor">
    <cofactor evidence="1">
        <name>Mg(2+)</name>
        <dbReference type="ChEBI" id="CHEBI:18420"/>
    </cofactor>
</comment>
<dbReference type="Pfam" id="PF00781">
    <property type="entry name" value="DAGK_cat"/>
    <property type="match status" value="1"/>
</dbReference>
<dbReference type="Gene3D" id="2.60.200.40">
    <property type="match status" value="1"/>
</dbReference>
<dbReference type="EMBL" id="JAOYOD010000001">
    <property type="protein sequence ID" value="MCV9387835.1"/>
    <property type="molecule type" value="Genomic_DNA"/>
</dbReference>
<evidence type="ECO:0000256" key="6">
    <source>
        <dbReference type="ARBA" id="ARBA00022777"/>
    </source>
</evidence>
<evidence type="ECO:0000256" key="5">
    <source>
        <dbReference type="ARBA" id="ARBA00022741"/>
    </source>
</evidence>
<keyword evidence="7" id="KW-0067">ATP-binding</keyword>
<evidence type="ECO:0000256" key="10">
    <source>
        <dbReference type="ARBA" id="ARBA00023209"/>
    </source>
</evidence>
<dbReference type="NCBIfam" id="TIGR00147">
    <property type="entry name" value="YegS/Rv2252/BmrU family lipid kinase"/>
    <property type="match status" value="1"/>
</dbReference>
<evidence type="ECO:0000256" key="4">
    <source>
        <dbReference type="ARBA" id="ARBA00022723"/>
    </source>
</evidence>
<accession>A0ABT3CVV4</accession>
<keyword evidence="8" id="KW-0460">Magnesium</keyword>
<feature type="domain" description="DAGKc" evidence="12">
    <location>
        <begin position="4"/>
        <end position="134"/>
    </location>
</feature>
<gene>
    <name evidence="13" type="ORF">N7U62_14225</name>
</gene>
<evidence type="ECO:0000256" key="1">
    <source>
        <dbReference type="ARBA" id="ARBA00001946"/>
    </source>
</evidence>
<keyword evidence="10" id="KW-0594">Phospholipid biosynthesis</keyword>
<dbReference type="InterPro" id="IPR017438">
    <property type="entry name" value="ATP-NAD_kinase_N"/>
</dbReference>
<dbReference type="PROSITE" id="PS50146">
    <property type="entry name" value="DAGK"/>
    <property type="match status" value="1"/>
</dbReference>
<dbReference type="PANTHER" id="PTHR12358">
    <property type="entry name" value="SPHINGOSINE KINASE"/>
    <property type="match status" value="1"/>
</dbReference>
<dbReference type="PANTHER" id="PTHR12358:SF106">
    <property type="entry name" value="LIPID KINASE YEGS"/>
    <property type="match status" value="1"/>
</dbReference>
<evidence type="ECO:0000256" key="2">
    <source>
        <dbReference type="ARBA" id="ARBA00022516"/>
    </source>
</evidence>
<dbReference type="InterPro" id="IPR005218">
    <property type="entry name" value="Diacylglycerol/lipid_kinase"/>
</dbReference>
<keyword evidence="14" id="KW-1185">Reference proteome</keyword>